<comment type="caution">
    <text evidence="2">The sequence shown here is derived from an EMBL/GenBank/DDBJ whole genome shotgun (WGS) entry which is preliminary data.</text>
</comment>
<dbReference type="Proteomes" id="UP000248886">
    <property type="component" value="Unassembled WGS sequence"/>
</dbReference>
<dbReference type="SUPFAM" id="SSF56112">
    <property type="entry name" value="Protein kinase-like (PK-like)"/>
    <property type="match status" value="1"/>
</dbReference>
<gene>
    <name evidence="2" type="ORF">DN052_10695</name>
</gene>
<dbReference type="EMBL" id="QKQP01000005">
    <property type="protein sequence ID" value="PZD80878.1"/>
    <property type="molecule type" value="Genomic_DNA"/>
</dbReference>
<accession>A0A2W1K2A1</accession>
<dbReference type="GO" id="GO:0006265">
    <property type="term" value="P:DNA topological change"/>
    <property type="evidence" value="ECO:0007669"/>
    <property type="project" value="InterPro"/>
</dbReference>
<dbReference type="GO" id="GO:0005524">
    <property type="term" value="F:ATP binding"/>
    <property type="evidence" value="ECO:0007669"/>
    <property type="project" value="InterPro"/>
</dbReference>
<dbReference type="Gene3D" id="3.30.65.10">
    <property type="entry name" value="Bacterial Topoisomerase I, domain 1"/>
    <property type="match status" value="1"/>
</dbReference>
<name>A0A2W1K2A1_ACIFR</name>
<dbReference type="InterPro" id="IPR013498">
    <property type="entry name" value="Topo_IA_Znf"/>
</dbReference>
<proteinExistence type="predicted"/>
<keyword evidence="2" id="KW-0413">Isomerase</keyword>
<reference evidence="2 3" key="1">
    <citation type="submission" date="2018-06" db="EMBL/GenBank/DDBJ databases">
        <title>Draft sequence of Acidithiobacillus ferrooxidans CCM 4253.</title>
        <authorList>
            <person name="Moya-Beltran A."/>
            <person name="Castro M."/>
            <person name="Covarrubias P.C."/>
            <person name="Issotta F."/>
            <person name="Janiczek O."/>
            <person name="Mandl M."/>
            <person name="Kucera J."/>
            <person name="Quatrini R."/>
        </authorList>
    </citation>
    <scope>NUCLEOTIDE SEQUENCE [LARGE SCALE GENOMIC DNA]</scope>
    <source>
        <strain evidence="2 3">CCM 4253</strain>
    </source>
</reference>
<sequence>MKTAKLFVGSHELHIEKRIGKGGEGEVFAISNMPGFAVKTYLPGIVAEREKKIRAMVSTRLADNAPLVAFPHQIAVDGRGTFVGFVMRLVEKHKEIHELQTPSSRQKHFPKADYAFIVRVALNIARVFAQVHATGCVVGDINQRGILVSPTATVALIDADSFQVSDGAQRYLCVVGVPEYTPPELQGKSLKTIVRTTDHDAFGLAVCLFQLLCMDRHPFSGRFTGHGDMPLEKAILEYRFAYSSRNTGMIPPPGTVRLDDFTPKIASYFELAFSPSHVGKRPSAPAWVEALGELESALRVCSRNKLHRYARNAKECPWCRMENEYGRPLFLDTDLTNVHVPNGRLDLAAGLVLDIPALLSAINGVAIPSSISIPIPQVPGTPKPSRGASEARSKKRFAPLSRIAGVGIMFGAAYAFASDVPVLIALGIAGFGGWLMFRSSSPADGLLAEHRKATNAVSSHIEQLQRTSPIEQVLRKKAEALDAIDEFKQLASAFRNIRSEYEKHRRQKQLDDHLSQFPIRRARIPKVSSGDIAQLASYGFTTAFDARRRDVQQVRGIGPVKASNIAAWIRRAEAKFQFQSAYTPEDQRDIQKAQNEIITKQQGLEERLKRLVGEFRQEAQGFERWKTSHDPELTRLAQQLAQAEADLSHLGVPVPSRPNVTPLPVLPVSTFQRGGRPTNFGATSIAGTQATPSPTQPHAVTCPQCGSRMVRRTARRGSRAGRPFWGCSRYPSCTGTRPI</sequence>
<dbReference type="Pfam" id="PF01396">
    <property type="entry name" value="Zn_ribbon_Top1"/>
    <property type="match status" value="1"/>
</dbReference>
<dbReference type="GO" id="GO:0003916">
    <property type="term" value="F:DNA topoisomerase activity"/>
    <property type="evidence" value="ECO:0007669"/>
    <property type="project" value="InterPro"/>
</dbReference>
<dbReference type="GO" id="GO:0004672">
    <property type="term" value="F:protein kinase activity"/>
    <property type="evidence" value="ECO:0007669"/>
    <property type="project" value="InterPro"/>
</dbReference>
<evidence type="ECO:0000313" key="3">
    <source>
        <dbReference type="Proteomes" id="UP000248886"/>
    </source>
</evidence>
<evidence type="ECO:0000313" key="2">
    <source>
        <dbReference type="EMBL" id="PZD80878.1"/>
    </source>
</evidence>
<dbReference type="AlphaFoldDB" id="A0A2W1K2A1"/>
<dbReference type="OrthoDB" id="9805504at2"/>
<dbReference type="InterPro" id="IPR011009">
    <property type="entry name" value="Kinase-like_dom_sf"/>
</dbReference>
<dbReference type="RefSeq" id="WP_012537445.1">
    <property type="nucleotide sequence ID" value="NZ_AP025160.1"/>
</dbReference>
<organism evidence="2 3">
    <name type="scientific">Acidithiobacillus ferrooxidans</name>
    <name type="common">Thiobacillus ferrooxidans</name>
    <dbReference type="NCBI Taxonomy" id="920"/>
    <lineage>
        <taxon>Bacteria</taxon>
        <taxon>Pseudomonadati</taxon>
        <taxon>Pseudomonadota</taxon>
        <taxon>Acidithiobacillia</taxon>
        <taxon>Acidithiobacillales</taxon>
        <taxon>Acidithiobacillaceae</taxon>
        <taxon>Acidithiobacillus</taxon>
    </lineage>
</organism>
<evidence type="ECO:0000259" key="1">
    <source>
        <dbReference type="PROSITE" id="PS50011"/>
    </source>
</evidence>
<dbReference type="PROSITE" id="PS50011">
    <property type="entry name" value="PROTEIN_KINASE_DOM"/>
    <property type="match status" value="1"/>
</dbReference>
<dbReference type="InterPro" id="IPR000719">
    <property type="entry name" value="Prot_kinase_dom"/>
</dbReference>
<dbReference type="SUPFAM" id="SSF57783">
    <property type="entry name" value="Zinc beta-ribbon"/>
    <property type="match status" value="1"/>
</dbReference>
<feature type="domain" description="Protein kinase" evidence="1">
    <location>
        <begin position="13"/>
        <end position="298"/>
    </location>
</feature>
<dbReference type="GO" id="GO:0003677">
    <property type="term" value="F:DNA binding"/>
    <property type="evidence" value="ECO:0007669"/>
    <property type="project" value="InterPro"/>
</dbReference>
<dbReference type="GO" id="GO:0005694">
    <property type="term" value="C:chromosome"/>
    <property type="evidence" value="ECO:0007669"/>
    <property type="project" value="InterPro"/>
</dbReference>
<protein>
    <submittedName>
        <fullName evidence="2">Topoisomerase</fullName>
    </submittedName>
</protein>
<dbReference type="Gene3D" id="1.10.510.10">
    <property type="entry name" value="Transferase(Phosphotransferase) domain 1"/>
    <property type="match status" value="1"/>
</dbReference>